<dbReference type="Gene3D" id="3.30.730.10">
    <property type="entry name" value="AP2/ERF domain"/>
    <property type="match status" value="1"/>
</dbReference>
<dbReference type="CDD" id="cd00018">
    <property type="entry name" value="AP2"/>
    <property type="match status" value="1"/>
</dbReference>
<dbReference type="PROSITE" id="PS51032">
    <property type="entry name" value="AP2_ERF"/>
    <property type="match status" value="1"/>
</dbReference>
<dbReference type="EMBL" id="MN863732">
    <property type="protein sequence ID" value="QNI23930.1"/>
    <property type="molecule type" value="mRNA"/>
</dbReference>
<keyword evidence="4" id="KW-0804">Transcription</keyword>
<keyword evidence="3" id="KW-0238">DNA-binding</keyword>
<keyword evidence="2" id="KW-0805">Transcription regulation</keyword>
<protein>
    <submittedName>
        <fullName evidence="8">AP2/ERF transcription factor</fullName>
    </submittedName>
</protein>
<feature type="domain" description="AP2/ERF" evidence="7">
    <location>
        <begin position="78"/>
        <end position="135"/>
    </location>
</feature>
<evidence type="ECO:0000259" key="7">
    <source>
        <dbReference type="PROSITE" id="PS51032"/>
    </source>
</evidence>
<dbReference type="AlphaFoldDB" id="A0A7G8AUR1"/>
<evidence type="ECO:0000256" key="6">
    <source>
        <dbReference type="SAM" id="MobiDB-lite"/>
    </source>
</evidence>
<dbReference type="InterPro" id="IPR016177">
    <property type="entry name" value="DNA-bd_dom_sf"/>
</dbReference>
<reference evidence="8" key="2">
    <citation type="journal article" date="2020" name="Chin J Nat Med">
        <title>Genome-wide identification and analysis of AP2/ERF transcription factors related to camptothecin biosynthesis in Camptotheca acuminata.</title>
        <authorList>
            <person name="Hu Y.T."/>
            <person name="Xu Z.C."/>
            <person name="Tian Y."/>
            <person name="Gao R.R."/>
            <person name="Ji A.J."/>
            <person name="Pu X.D."/>
            <person name="Wang Y."/>
            <person name="Liu X."/>
            <person name="Song J.Y."/>
        </authorList>
    </citation>
    <scope>NUCLEOTIDE SEQUENCE</scope>
    <source>
        <strain evidence="8">Cac195</strain>
    </source>
</reference>
<dbReference type="GO" id="GO:0003677">
    <property type="term" value="F:DNA binding"/>
    <property type="evidence" value="ECO:0007669"/>
    <property type="project" value="UniProtKB-KW"/>
</dbReference>
<evidence type="ECO:0000256" key="2">
    <source>
        <dbReference type="ARBA" id="ARBA00023015"/>
    </source>
</evidence>
<evidence type="ECO:0000256" key="3">
    <source>
        <dbReference type="ARBA" id="ARBA00023125"/>
    </source>
</evidence>
<evidence type="ECO:0000256" key="5">
    <source>
        <dbReference type="ARBA" id="ARBA00023242"/>
    </source>
</evidence>
<dbReference type="InterPro" id="IPR050913">
    <property type="entry name" value="AP2/ERF_ERF"/>
</dbReference>
<keyword evidence="5" id="KW-0539">Nucleus</keyword>
<dbReference type="PRINTS" id="PR00367">
    <property type="entry name" value="ETHRSPELEMNT"/>
</dbReference>
<dbReference type="SMART" id="SM00380">
    <property type="entry name" value="AP2"/>
    <property type="match status" value="1"/>
</dbReference>
<dbReference type="SUPFAM" id="SSF54171">
    <property type="entry name" value="DNA-binding domain"/>
    <property type="match status" value="1"/>
</dbReference>
<proteinExistence type="evidence at transcript level"/>
<reference evidence="8" key="1">
    <citation type="submission" date="2019-12" db="EMBL/GenBank/DDBJ databases">
        <authorList>
            <person name="Hu Y."/>
        </authorList>
    </citation>
    <scope>NUCLEOTIDE SEQUENCE</scope>
    <source>
        <strain evidence="8">Cac195</strain>
    </source>
</reference>
<dbReference type="PANTHER" id="PTHR31194:SF62">
    <property type="entry name" value="ETHYLENE-RESPONSIVE TRANSCRIPTION FACTOR ERF118"/>
    <property type="match status" value="1"/>
</dbReference>
<dbReference type="Pfam" id="PF00847">
    <property type="entry name" value="AP2"/>
    <property type="match status" value="1"/>
</dbReference>
<evidence type="ECO:0000313" key="8">
    <source>
        <dbReference type="EMBL" id="QNI23930.1"/>
    </source>
</evidence>
<dbReference type="GO" id="GO:0003700">
    <property type="term" value="F:DNA-binding transcription factor activity"/>
    <property type="evidence" value="ECO:0007669"/>
    <property type="project" value="InterPro"/>
</dbReference>
<name>A0A7G8AUR1_CAMAC</name>
<accession>A0A7G8AUR1</accession>
<organism evidence="8">
    <name type="scientific">Camptotheca acuminata</name>
    <name type="common">Happy tree</name>
    <dbReference type="NCBI Taxonomy" id="16922"/>
    <lineage>
        <taxon>Eukaryota</taxon>
        <taxon>Viridiplantae</taxon>
        <taxon>Streptophyta</taxon>
        <taxon>Embryophyta</taxon>
        <taxon>Tracheophyta</taxon>
        <taxon>Spermatophyta</taxon>
        <taxon>Magnoliopsida</taxon>
        <taxon>eudicotyledons</taxon>
        <taxon>Gunneridae</taxon>
        <taxon>Pentapetalae</taxon>
        <taxon>asterids</taxon>
        <taxon>Cornales</taxon>
        <taxon>Nyssaceae</taxon>
        <taxon>Camptotheca</taxon>
    </lineage>
</organism>
<sequence>MRKIRVICSDPDATDYSSDEADDQRDDKICRVRRKRMVHEINFDFVVPGQRTNGYGNRNSRENPKKHRRILGQIPRGHYRGVRMRKWGKWAAEIRDPINKVRVWLGTFDTAEEANRVYLSKKLEFEALAMATAEKRKTQPNASNESASASSYESPSSVLEVETSNGNSGRITTAIGEGGGMRAVKQELQNEGLVVGELKLGMEFGSQIIDNYGNLLGEFSRLDDLRICDGEDDDDDNNF</sequence>
<dbReference type="InterPro" id="IPR001471">
    <property type="entry name" value="AP2/ERF_dom"/>
</dbReference>
<dbReference type="PANTHER" id="PTHR31194">
    <property type="entry name" value="SHN SHINE , DNA BINDING / TRANSCRIPTION FACTOR"/>
    <property type="match status" value="1"/>
</dbReference>
<comment type="subcellular location">
    <subcellularLocation>
        <location evidence="1">Nucleus</location>
    </subcellularLocation>
</comment>
<evidence type="ECO:0000256" key="1">
    <source>
        <dbReference type="ARBA" id="ARBA00004123"/>
    </source>
</evidence>
<dbReference type="GO" id="GO:0005634">
    <property type="term" value="C:nucleus"/>
    <property type="evidence" value="ECO:0007669"/>
    <property type="project" value="UniProtKB-SubCell"/>
</dbReference>
<feature type="region of interest" description="Disordered" evidence="6">
    <location>
        <begin position="134"/>
        <end position="169"/>
    </location>
</feature>
<evidence type="ECO:0000256" key="4">
    <source>
        <dbReference type="ARBA" id="ARBA00023163"/>
    </source>
</evidence>
<dbReference type="InterPro" id="IPR036955">
    <property type="entry name" value="AP2/ERF_dom_sf"/>
</dbReference>
<feature type="compositionally biased region" description="Low complexity" evidence="6">
    <location>
        <begin position="140"/>
        <end position="157"/>
    </location>
</feature>